<dbReference type="PANTHER" id="PTHR42973">
    <property type="entry name" value="BINDING OXIDOREDUCTASE, PUTATIVE (AFU_ORTHOLOGUE AFUA_1G17690)-RELATED"/>
    <property type="match status" value="1"/>
</dbReference>
<keyword evidence="3" id="KW-0285">Flavoprotein</keyword>
<dbReference type="InterPro" id="IPR016169">
    <property type="entry name" value="FAD-bd_PCMH_sub2"/>
</dbReference>
<dbReference type="Pfam" id="PF01565">
    <property type="entry name" value="FAD_binding_4"/>
    <property type="match status" value="1"/>
</dbReference>
<dbReference type="InterPro" id="IPR006094">
    <property type="entry name" value="Oxid_FAD_bind_N"/>
</dbReference>
<dbReference type="PANTHER" id="PTHR42973:SF39">
    <property type="entry name" value="FAD-BINDING PCMH-TYPE DOMAIN-CONTAINING PROTEIN"/>
    <property type="match status" value="1"/>
</dbReference>
<protein>
    <submittedName>
        <fullName evidence="7">Putative 6-hydroxy-D-nicotine oxidase</fullName>
    </submittedName>
</protein>
<comment type="similarity">
    <text evidence="2">Belongs to the oxygen-dependent FAD-linked oxidoreductase family.</text>
</comment>
<evidence type="ECO:0000256" key="2">
    <source>
        <dbReference type="ARBA" id="ARBA00005466"/>
    </source>
</evidence>
<evidence type="ECO:0000256" key="4">
    <source>
        <dbReference type="ARBA" id="ARBA00022827"/>
    </source>
</evidence>
<comment type="cofactor">
    <cofactor evidence="1">
        <name>FAD</name>
        <dbReference type="ChEBI" id="CHEBI:57692"/>
    </cofactor>
</comment>
<dbReference type="AlphaFoldDB" id="H0ERB7"/>
<dbReference type="Gene3D" id="3.30.43.10">
    <property type="entry name" value="Uridine Diphospho-n-acetylenolpyruvylglucosamine Reductase, domain 2"/>
    <property type="match status" value="1"/>
</dbReference>
<keyword evidence="4" id="KW-0274">FAD</keyword>
<dbReference type="OrthoDB" id="415825at2759"/>
<accession>H0ERB7</accession>
<feature type="domain" description="FAD-binding PCMH-type" evidence="6">
    <location>
        <begin position="44"/>
        <end position="196"/>
    </location>
</feature>
<dbReference type="InParanoid" id="H0ERB7"/>
<dbReference type="PROSITE" id="PS51387">
    <property type="entry name" value="FAD_PCMH"/>
    <property type="match status" value="1"/>
</dbReference>
<dbReference type="InterPro" id="IPR016166">
    <property type="entry name" value="FAD-bd_PCMH"/>
</dbReference>
<dbReference type="InterPro" id="IPR050416">
    <property type="entry name" value="FAD-linked_Oxidoreductase"/>
</dbReference>
<proteinExistence type="inferred from homology"/>
<keyword evidence="5" id="KW-0560">Oxidoreductase</keyword>
<organism evidence="7 8">
    <name type="scientific">Glarea lozoyensis (strain ATCC 74030 / MF5533)</name>
    <dbReference type="NCBI Taxonomy" id="1104152"/>
    <lineage>
        <taxon>Eukaryota</taxon>
        <taxon>Fungi</taxon>
        <taxon>Dikarya</taxon>
        <taxon>Ascomycota</taxon>
        <taxon>Pezizomycotina</taxon>
        <taxon>Leotiomycetes</taxon>
        <taxon>Helotiales</taxon>
        <taxon>Helotiaceae</taxon>
        <taxon>Glarea</taxon>
    </lineage>
</organism>
<evidence type="ECO:0000256" key="5">
    <source>
        <dbReference type="ARBA" id="ARBA00023002"/>
    </source>
</evidence>
<evidence type="ECO:0000256" key="3">
    <source>
        <dbReference type="ARBA" id="ARBA00022630"/>
    </source>
</evidence>
<evidence type="ECO:0000259" key="6">
    <source>
        <dbReference type="PROSITE" id="PS51387"/>
    </source>
</evidence>
<dbReference type="Proteomes" id="UP000005446">
    <property type="component" value="Unassembled WGS sequence"/>
</dbReference>
<comment type="caution">
    <text evidence="7">The sequence shown here is derived from an EMBL/GenBank/DDBJ whole genome shotgun (WGS) entry which is preliminary data.</text>
</comment>
<evidence type="ECO:0000256" key="1">
    <source>
        <dbReference type="ARBA" id="ARBA00001974"/>
    </source>
</evidence>
<keyword evidence="8" id="KW-1185">Reference proteome</keyword>
<dbReference type="InterPro" id="IPR016167">
    <property type="entry name" value="FAD-bd_PCMH_sub1"/>
</dbReference>
<evidence type="ECO:0000313" key="7">
    <source>
        <dbReference type="EMBL" id="EHK98945.1"/>
    </source>
</evidence>
<dbReference type="GO" id="GO:0071949">
    <property type="term" value="F:FAD binding"/>
    <property type="evidence" value="ECO:0007669"/>
    <property type="project" value="InterPro"/>
</dbReference>
<dbReference type="InterPro" id="IPR036318">
    <property type="entry name" value="FAD-bd_PCMH-like_sf"/>
</dbReference>
<dbReference type="Gene3D" id="3.30.465.10">
    <property type="match status" value="1"/>
</dbReference>
<dbReference type="SUPFAM" id="SSF56176">
    <property type="entry name" value="FAD-binding/transporter-associated domain-like"/>
    <property type="match status" value="1"/>
</dbReference>
<gene>
    <name evidence="7" type="ORF">M7I_5236</name>
</gene>
<dbReference type="EMBL" id="AGUE01000134">
    <property type="protein sequence ID" value="EHK98945.1"/>
    <property type="molecule type" value="Genomic_DNA"/>
</dbReference>
<evidence type="ECO:0000313" key="8">
    <source>
        <dbReference type="Proteomes" id="UP000005446"/>
    </source>
</evidence>
<dbReference type="HOGENOM" id="CLU_1390370_0_0_1"/>
<reference evidence="7 8" key="1">
    <citation type="journal article" date="2012" name="Eukaryot. Cell">
        <title>Genome sequence of the fungus Glarea lozoyensis: the first genome sequence of a species from the Helotiaceae family.</title>
        <authorList>
            <person name="Youssar L."/>
            <person name="Gruening B.A."/>
            <person name="Erxleben A."/>
            <person name="Guenther S."/>
            <person name="Huettel W."/>
        </authorList>
    </citation>
    <scope>NUCLEOTIDE SEQUENCE [LARGE SCALE GENOMIC DNA]</scope>
    <source>
        <strain evidence="8">ATCC 74030 / MF5533</strain>
    </source>
</reference>
<dbReference type="GO" id="GO:0016491">
    <property type="term" value="F:oxidoreductase activity"/>
    <property type="evidence" value="ECO:0007669"/>
    <property type="project" value="UniProtKB-KW"/>
</dbReference>
<name>H0ERB7_GLAL7</name>
<sequence>MGSVQTLDLEQLRARLSETAEIVTKDDSPPELYQKSIARWSESSVRKGSIIIFPATVEDVCVAVEYSAASGLEVAVVGGRHSTSGSSSSEGGIHIDLAKMRAVTVDPTNKTVTAQGGCRWEDVDTALANHQLATVGGTVNDTGIGGLTLGGGYGHLMGQYGLRQKLCSPTGAYKSALSLKTRISSGRSEELVLVLE</sequence>